<evidence type="ECO:0000313" key="2">
    <source>
        <dbReference type="Proteomes" id="UP000283530"/>
    </source>
</evidence>
<dbReference type="EMBL" id="QPKB01000007">
    <property type="protein sequence ID" value="RWR88723.1"/>
    <property type="molecule type" value="Genomic_DNA"/>
</dbReference>
<reference evidence="1 2" key="1">
    <citation type="journal article" date="2019" name="Nat. Plants">
        <title>Stout camphor tree genome fills gaps in understanding of flowering plant genome evolution.</title>
        <authorList>
            <person name="Chaw S.M."/>
            <person name="Liu Y.C."/>
            <person name="Wu Y.W."/>
            <person name="Wang H.Y."/>
            <person name="Lin C.I."/>
            <person name="Wu C.S."/>
            <person name="Ke H.M."/>
            <person name="Chang L.Y."/>
            <person name="Hsu C.Y."/>
            <person name="Yang H.T."/>
            <person name="Sudianto E."/>
            <person name="Hsu M.H."/>
            <person name="Wu K.P."/>
            <person name="Wang L.N."/>
            <person name="Leebens-Mack J.H."/>
            <person name="Tsai I.J."/>
        </authorList>
    </citation>
    <scope>NUCLEOTIDE SEQUENCE [LARGE SCALE GENOMIC DNA]</scope>
    <source>
        <strain evidence="2">cv. Chaw 1501</strain>
        <tissue evidence="1">Young leaves</tissue>
    </source>
</reference>
<accession>A0A3S3NB73</accession>
<organism evidence="1 2">
    <name type="scientific">Cinnamomum micranthum f. kanehirae</name>
    <dbReference type="NCBI Taxonomy" id="337451"/>
    <lineage>
        <taxon>Eukaryota</taxon>
        <taxon>Viridiplantae</taxon>
        <taxon>Streptophyta</taxon>
        <taxon>Embryophyta</taxon>
        <taxon>Tracheophyta</taxon>
        <taxon>Spermatophyta</taxon>
        <taxon>Magnoliopsida</taxon>
        <taxon>Magnoliidae</taxon>
        <taxon>Laurales</taxon>
        <taxon>Lauraceae</taxon>
        <taxon>Cinnamomum</taxon>
    </lineage>
</organism>
<evidence type="ECO:0000313" key="1">
    <source>
        <dbReference type="EMBL" id="RWR88723.1"/>
    </source>
</evidence>
<comment type="caution">
    <text evidence="1">The sequence shown here is derived from an EMBL/GenBank/DDBJ whole genome shotgun (WGS) entry which is preliminary data.</text>
</comment>
<proteinExistence type="predicted"/>
<sequence length="101" mass="11390">MRSPRRSPTLLAASSNSASRIHFGYPAVGSKLSRKKNLLINFFDKIHELVVDDGFEGDNTDLSLQKSVQDRARFGGGFFFSSLEKNQTINWVGQDLRRFPV</sequence>
<keyword evidence="2" id="KW-1185">Reference proteome</keyword>
<protein>
    <submittedName>
        <fullName evidence="1">Uncharacterized protein</fullName>
    </submittedName>
</protein>
<dbReference type="Proteomes" id="UP000283530">
    <property type="component" value="Unassembled WGS sequence"/>
</dbReference>
<dbReference type="AlphaFoldDB" id="A0A3S3NB73"/>
<name>A0A3S3NB73_9MAGN</name>
<gene>
    <name evidence="1" type="ORF">CKAN_01775900</name>
</gene>